<dbReference type="InterPro" id="IPR029787">
    <property type="entry name" value="Nucleotide_cyclase"/>
</dbReference>
<dbReference type="Pfam" id="PF05228">
    <property type="entry name" value="CHASE4"/>
    <property type="match status" value="1"/>
</dbReference>
<dbReference type="CDD" id="cd01949">
    <property type="entry name" value="GGDEF"/>
    <property type="match status" value="1"/>
</dbReference>
<dbReference type="PROSITE" id="PS50887">
    <property type="entry name" value="GGDEF"/>
    <property type="match status" value="1"/>
</dbReference>
<accession>A0A558RD16</accession>
<dbReference type="GO" id="GO:0071111">
    <property type="term" value="F:cyclic-guanylate-specific phosphodiesterase activity"/>
    <property type="evidence" value="ECO:0007669"/>
    <property type="project" value="InterPro"/>
</dbReference>
<feature type="domain" description="EAL" evidence="2">
    <location>
        <begin position="465"/>
        <end position="715"/>
    </location>
</feature>
<gene>
    <name evidence="4" type="ORF">FOY91_01615</name>
</gene>
<dbReference type="InterPro" id="IPR000160">
    <property type="entry name" value="GGDEF_dom"/>
</dbReference>
<comment type="caution">
    <text evidence="4">The sequence shown here is derived from an EMBL/GenBank/DDBJ whole genome shotgun (WGS) entry which is preliminary data.</text>
</comment>
<organism evidence="4 5">
    <name type="scientific">Alterirhizorhabdus solaris</name>
    <dbReference type="NCBI Taxonomy" id="2529389"/>
    <lineage>
        <taxon>Bacteria</taxon>
        <taxon>Pseudomonadati</taxon>
        <taxon>Pseudomonadota</taxon>
        <taxon>Alphaproteobacteria</taxon>
        <taxon>Sphingomonadales</taxon>
        <taxon>Rhizorhabdaceae</taxon>
        <taxon>Alterirhizorhabdus</taxon>
    </lineage>
</organism>
<dbReference type="InterPro" id="IPR050706">
    <property type="entry name" value="Cyclic-di-GMP_PDE-like"/>
</dbReference>
<protein>
    <submittedName>
        <fullName evidence="4">Bifunctional diguanylate cyclase/phosphodiesterase</fullName>
    </submittedName>
</protein>
<dbReference type="SUPFAM" id="SSF55073">
    <property type="entry name" value="Nucleotide cyclase"/>
    <property type="match status" value="1"/>
</dbReference>
<dbReference type="PROSITE" id="PS50883">
    <property type="entry name" value="EAL"/>
    <property type="match status" value="1"/>
</dbReference>
<dbReference type="Gene3D" id="3.30.70.270">
    <property type="match status" value="1"/>
</dbReference>
<dbReference type="CDD" id="cd01948">
    <property type="entry name" value="EAL"/>
    <property type="match status" value="1"/>
</dbReference>
<dbReference type="AlphaFoldDB" id="A0A558RD16"/>
<sequence length="735" mass="81433">MVLALALGGILAIALAGISMNRDAVRNQTQLVDNALSQGVVDALNGVQTVAFWDNTVRKLQARPLDKAWLDYEIGEYLTQVYGHSAVWILDPANRPVYAYTPGDAAHAARLGEFTSDLDELVAVVRGGREDGRRMRNASFRSNQSRYAQNSLGSRGNWTAHIVANRGQAVILSVMTIVPSTNQVTIQGRPFLIVTAVRIGASQLRGFADSLLIPDLRAVPLSAPPRLSGRYIVTSDRGVPIERYEWTARVPGAMLLHYVLPLFVVVTLIAGLLLLVTLRRMQTISVSLVDKEKEASFLTNYDPLSSLPNRRLFSQKLDAALATPENTTLAFCDLDNFKTINDTLGHELGDLLIQIVARRLRESFPECVVVARFGGDEFALMHSERWLSVEEFGARIQQAFAEPVDLGGTPTRIGISVGIVTAPEHGRDATDLMRNADIALYQAKDAGRARCAIYHRGMRDLIFVRKEREARIVQMLESERFELHYQPIVDIRTACVSGMEALLRWPSDDPMPMSPAEFIPIAESAGLMVQLGDWIIRRAFADSLRWPKLWISINLSPLQIKAPDLLDQLERHLRATGADPRRIMFEITEGLLLDSTSRTRQTLHGIRAMGFRMGLDDFGTGYSSLSYLQEFTFDKLKIDRSFICDGKLEEPRSASLVKAVIDVGRALGIEVVAEGVEHIKEAVILKMLGCDQIQGWLYGRALPPARATEHLAALTETLRDPPETGPAPTLRLLSS</sequence>
<evidence type="ECO:0000256" key="1">
    <source>
        <dbReference type="SAM" id="Phobius"/>
    </source>
</evidence>
<keyword evidence="5" id="KW-1185">Reference proteome</keyword>
<dbReference type="PANTHER" id="PTHR33121:SF70">
    <property type="entry name" value="SIGNALING PROTEIN YKOW"/>
    <property type="match status" value="1"/>
</dbReference>
<reference evidence="4 5" key="1">
    <citation type="submission" date="2019-07" db="EMBL/GenBank/DDBJ databases">
        <title>Sphingomonas solaris sp. nov., isolated from a solar panel from Boston, Massachusetts.</title>
        <authorList>
            <person name="Tanner K."/>
            <person name="Pascual J."/>
            <person name="Mancuso C."/>
            <person name="Pereto J."/>
            <person name="Khalil A."/>
            <person name="Vilanova C."/>
        </authorList>
    </citation>
    <scope>NUCLEOTIDE SEQUENCE [LARGE SCALE GENOMIC DNA]</scope>
    <source>
        <strain evidence="4 5">R4DWN</strain>
    </source>
</reference>
<dbReference type="EMBL" id="VNIM01000003">
    <property type="protein sequence ID" value="TVV77258.1"/>
    <property type="molecule type" value="Genomic_DNA"/>
</dbReference>
<dbReference type="InterPro" id="IPR007892">
    <property type="entry name" value="CHASE4"/>
</dbReference>
<dbReference type="Pfam" id="PF00563">
    <property type="entry name" value="EAL"/>
    <property type="match status" value="1"/>
</dbReference>
<proteinExistence type="predicted"/>
<evidence type="ECO:0000259" key="2">
    <source>
        <dbReference type="PROSITE" id="PS50883"/>
    </source>
</evidence>
<dbReference type="Gene3D" id="3.20.20.450">
    <property type="entry name" value="EAL domain"/>
    <property type="match status" value="1"/>
</dbReference>
<dbReference type="InterPro" id="IPR043128">
    <property type="entry name" value="Rev_trsase/Diguanyl_cyclase"/>
</dbReference>
<feature type="domain" description="GGDEF" evidence="3">
    <location>
        <begin position="325"/>
        <end position="456"/>
    </location>
</feature>
<dbReference type="SUPFAM" id="SSF141868">
    <property type="entry name" value="EAL domain-like"/>
    <property type="match status" value="1"/>
</dbReference>
<dbReference type="InterPro" id="IPR035919">
    <property type="entry name" value="EAL_sf"/>
</dbReference>
<name>A0A558RD16_9SPHN</name>
<feature type="transmembrane region" description="Helical" evidence="1">
    <location>
        <begin position="255"/>
        <end position="278"/>
    </location>
</feature>
<dbReference type="Pfam" id="PF00990">
    <property type="entry name" value="GGDEF"/>
    <property type="match status" value="1"/>
</dbReference>
<evidence type="ECO:0000259" key="3">
    <source>
        <dbReference type="PROSITE" id="PS50887"/>
    </source>
</evidence>
<dbReference type="PANTHER" id="PTHR33121">
    <property type="entry name" value="CYCLIC DI-GMP PHOSPHODIESTERASE PDEF"/>
    <property type="match status" value="1"/>
</dbReference>
<evidence type="ECO:0000313" key="4">
    <source>
        <dbReference type="EMBL" id="TVV77258.1"/>
    </source>
</evidence>
<dbReference type="OrthoDB" id="9814202at2"/>
<dbReference type="SMART" id="SM00052">
    <property type="entry name" value="EAL"/>
    <property type="match status" value="1"/>
</dbReference>
<keyword evidence="1" id="KW-1133">Transmembrane helix</keyword>
<keyword evidence="1" id="KW-0812">Transmembrane</keyword>
<dbReference type="SMART" id="SM00267">
    <property type="entry name" value="GGDEF"/>
    <property type="match status" value="1"/>
</dbReference>
<keyword evidence="1" id="KW-0472">Membrane</keyword>
<dbReference type="InterPro" id="IPR001633">
    <property type="entry name" value="EAL_dom"/>
</dbReference>
<dbReference type="Proteomes" id="UP000318681">
    <property type="component" value="Unassembled WGS sequence"/>
</dbReference>
<dbReference type="RefSeq" id="WP_145147442.1">
    <property type="nucleotide sequence ID" value="NZ_VNIM01000003.1"/>
</dbReference>
<evidence type="ECO:0000313" key="5">
    <source>
        <dbReference type="Proteomes" id="UP000318681"/>
    </source>
</evidence>
<dbReference type="NCBIfam" id="TIGR00254">
    <property type="entry name" value="GGDEF"/>
    <property type="match status" value="1"/>
</dbReference>